<dbReference type="EMBL" id="MU394284">
    <property type="protein sequence ID" value="KAI6092016.1"/>
    <property type="molecule type" value="Genomic_DNA"/>
</dbReference>
<organism evidence="1 2">
    <name type="scientific">Hypoxylon rubiginosum</name>
    <dbReference type="NCBI Taxonomy" id="110542"/>
    <lineage>
        <taxon>Eukaryota</taxon>
        <taxon>Fungi</taxon>
        <taxon>Dikarya</taxon>
        <taxon>Ascomycota</taxon>
        <taxon>Pezizomycotina</taxon>
        <taxon>Sordariomycetes</taxon>
        <taxon>Xylariomycetidae</taxon>
        <taxon>Xylariales</taxon>
        <taxon>Hypoxylaceae</taxon>
        <taxon>Hypoxylon</taxon>
    </lineage>
</organism>
<protein>
    <submittedName>
        <fullName evidence="1">Coatomer epsilon subunit-domain-containing protein</fullName>
    </submittedName>
</protein>
<evidence type="ECO:0000313" key="2">
    <source>
        <dbReference type="Proteomes" id="UP001497680"/>
    </source>
</evidence>
<reference evidence="1 2" key="1">
    <citation type="journal article" date="2022" name="New Phytol.">
        <title>Ecological generalism drives hyperdiversity of secondary metabolite gene clusters in xylarialean endophytes.</title>
        <authorList>
            <person name="Franco M.E.E."/>
            <person name="Wisecaver J.H."/>
            <person name="Arnold A.E."/>
            <person name="Ju Y.M."/>
            <person name="Slot J.C."/>
            <person name="Ahrendt S."/>
            <person name="Moore L.P."/>
            <person name="Eastman K.E."/>
            <person name="Scott K."/>
            <person name="Konkel Z."/>
            <person name="Mondo S.J."/>
            <person name="Kuo A."/>
            <person name="Hayes R.D."/>
            <person name="Haridas S."/>
            <person name="Andreopoulos B."/>
            <person name="Riley R."/>
            <person name="LaButti K."/>
            <person name="Pangilinan J."/>
            <person name="Lipzen A."/>
            <person name="Amirebrahimi M."/>
            <person name="Yan J."/>
            <person name="Adam C."/>
            <person name="Keymanesh K."/>
            <person name="Ng V."/>
            <person name="Louie K."/>
            <person name="Northen T."/>
            <person name="Drula E."/>
            <person name="Henrissat B."/>
            <person name="Hsieh H.M."/>
            <person name="Youens-Clark K."/>
            <person name="Lutzoni F."/>
            <person name="Miadlikowska J."/>
            <person name="Eastwood D.C."/>
            <person name="Hamelin R.C."/>
            <person name="Grigoriev I.V."/>
            <person name="U'Ren J.M."/>
        </authorList>
    </citation>
    <scope>NUCLEOTIDE SEQUENCE [LARGE SCALE GENOMIC DNA]</scope>
    <source>
        <strain evidence="1 2">ER1909</strain>
    </source>
</reference>
<gene>
    <name evidence="1" type="ORF">F4821DRAFT_224625</name>
</gene>
<evidence type="ECO:0000313" key="1">
    <source>
        <dbReference type="EMBL" id="KAI6092016.1"/>
    </source>
</evidence>
<dbReference type="Proteomes" id="UP001497680">
    <property type="component" value="Unassembled WGS sequence"/>
</dbReference>
<comment type="caution">
    <text evidence="1">The sequence shown here is derived from an EMBL/GenBank/DDBJ whole genome shotgun (WGS) entry which is preliminary data.</text>
</comment>
<accession>A0ACC0DHY6</accession>
<name>A0ACC0DHY6_9PEZI</name>
<proteinExistence type="predicted"/>
<keyword evidence="2" id="KW-1185">Reference proteome</keyword>
<sequence length="294" mass="31540">MDPYSAEGELINIHNHFHQGQYQEVIDFDTSALSAENELPARILALRARIALGQAEDVIADIQGEPEPELAAVGALAEYSLGQEDAAVKTIEKLAASAGDNQTVQVLGGTVLQAAGKSEEALALLSQHTGSLDAVALITQIHLQQNRTDLALKEVAAARRWAQDSLLVNLAESWVGLRLGGDKYQQAFYVFEELAQAPSTSSIASLVSQAVCELHLGRVEEAQSALELAIQKQPDYAEAIANFLVLTVINGQDPTELSSSLKKAAPQHPFLVDLEEKSELFDKAATKYSAKVSA</sequence>